<evidence type="ECO:0000256" key="1">
    <source>
        <dbReference type="SAM" id="SignalP"/>
    </source>
</evidence>
<evidence type="ECO:0000313" key="2">
    <source>
        <dbReference type="EMBL" id="GEO10348.1"/>
    </source>
</evidence>
<accession>A0A512BEG4</accession>
<gene>
    <name evidence="2" type="ORF">SAE01_28440</name>
</gene>
<feature type="signal peptide" evidence="1">
    <location>
        <begin position="1"/>
        <end position="19"/>
    </location>
</feature>
<reference evidence="2 3" key="1">
    <citation type="submission" date="2019-07" db="EMBL/GenBank/DDBJ databases">
        <title>Whole genome shotgun sequence of Segetibacter aerophilus NBRC 106135.</title>
        <authorList>
            <person name="Hosoyama A."/>
            <person name="Uohara A."/>
            <person name="Ohji S."/>
            <person name="Ichikawa N."/>
        </authorList>
    </citation>
    <scope>NUCLEOTIDE SEQUENCE [LARGE SCALE GENOMIC DNA]</scope>
    <source>
        <strain evidence="2 3">NBRC 106135</strain>
    </source>
</reference>
<proteinExistence type="predicted"/>
<name>A0A512BEG4_9BACT</name>
<dbReference type="Proteomes" id="UP000321513">
    <property type="component" value="Unassembled WGS sequence"/>
</dbReference>
<organism evidence="2 3">
    <name type="scientific">Segetibacter aerophilus</name>
    <dbReference type="NCBI Taxonomy" id="670293"/>
    <lineage>
        <taxon>Bacteria</taxon>
        <taxon>Pseudomonadati</taxon>
        <taxon>Bacteroidota</taxon>
        <taxon>Chitinophagia</taxon>
        <taxon>Chitinophagales</taxon>
        <taxon>Chitinophagaceae</taxon>
        <taxon>Segetibacter</taxon>
    </lineage>
</organism>
<feature type="chain" id="PRO_5022214859" evidence="1">
    <location>
        <begin position="20"/>
        <end position="503"/>
    </location>
</feature>
<dbReference type="EMBL" id="BJYT01000010">
    <property type="protein sequence ID" value="GEO10348.1"/>
    <property type="molecule type" value="Genomic_DNA"/>
</dbReference>
<dbReference type="AlphaFoldDB" id="A0A512BEG4"/>
<comment type="caution">
    <text evidence="2">The sequence shown here is derived from an EMBL/GenBank/DDBJ whole genome shotgun (WGS) entry which is preliminary data.</text>
</comment>
<dbReference type="RefSeq" id="WP_147204463.1">
    <property type="nucleotide sequence ID" value="NZ_BJYT01000010.1"/>
</dbReference>
<keyword evidence="3" id="KW-1185">Reference proteome</keyword>
<keyword evidence="1" id="KW-0732">Signal</keyword>
<protein>
    <submittedName>
        <fullName evidence="2">Uncharacterized protein</fullName>
    </submittedName>
</protein>
<evidence type="ECO:0000313" key="3">
    <source>
        <dbReference type="Proteomes" id="UP000321513"/>
    </source>
</evidence>
<dbReference type="OrthoDB" id="1490253at2"/>
<sequence>MKRIAVIIVLLTSVCFANAQRVIYSEPDKNDFRQTEFEIIGKVAGNILIYKNTRNSYAISVYDFDMKQKERVKMDFLPDRIINADFLAYPDYSYMFYQYQKRNVVYAMAAKIDGNGKIVGSPMVMDTTEIGFLASNKIYSVINSEDKEYIGLFKINSKNEDNFLLTTSIFNKELERKDKQYISIRMPERHDYLTEFVIDNEGDFAFVRAVQSQENDKIQKLYFFKKKLGSDQVSAKPVQLNNQSLDDIRLKVDNYNKHYIISSFYSRSRRGNIEGLYTCIWDKAADSAKSVLSYEFNENLRNDAKGDNSVKSAFNDFFIRNLIVRKDGGFLLAAESFFSTGRGGNYNRYDYMYGSPFLRPMDYYSFSPYGYGYPWYRYNTLGQSTRYNAQNIAVFSFDSTGTMSWSNVLNKNQYDDETDAFIGYSLLNTGDQLHFLFNQQEKRLQLLNDQSISPTGQVTRNPTLRNLDQGYDFMARYGKQVGSRQIIFPCMYRNYLCFARLDL</sequence>